<dbReference type="InterPro" id="IPR029058">
    <property type="entry name" value="AB_hydrolase_fold"/>
</dbReference>
<evidence type="ECO:0000313" key="3">
    <source>
        <dbReference type="EMBL" id="KAL2267873.1"/>
    </source>
</evidence>
<dbReference type="SUPFAM" id="SSF53474">
    <property type="entry name" value="alpha/beta-Hydrolases"/>
    <property type="match status" value="1"/>
</dbReference>
<organism evidence="3 4">
    <name type="scientific">Remersonia thermophila</name>
    <dbReference type="NCBI Taxonomy" id="72144"/>
    <lineage>
        <taxon>Eukaryota</taxon>
        <taxon>Fungi</taxon>
        <taxon>Dikarya</taxon>
        <taxon>Ascomycota</taxon>
        <taxon>Pezizomycotina</taxon>
        <taxon>Sordariomycetes</taxon>
        <taxon>Sordariomycetidae</taxon>
        <taxon>Sordariales</taxon>
        <taxon>Sordariales incertae sedis</taxon>
        <taxon>Remersonia</taxon>
    </lineage>
</organism>
<feature type="domain" description="Alpha/beta hydrolase fold-3" evidence="2">
    <location>
        <begin position="97"/>
        <end position="308"/>
    </location>
</feature>
<name>A0ABR4DC19_9PEZI</name>
<dbReference type="Proteomes" id="UP001600064">
    <property type="component" value="Unassembled WGS sequence"/>
</dbReference>
<dbReference type="GeneID" id="98126363"/>
<dbReference type="Pfam" id="PF07859">
    <property type="entry name" value="Abhydrolase_3"/>
    <property type="match status" value="1"/>
</dbReference>
<accession>A0ABR4DC19</accession>
<dbReference type="Gene3D" id="3.40.50.1820">
    <property type="entry name" value="alpha/beta hydrolase"/>
    <property type="match status" value="1"/>
</dbReference>
<comment type="caution">
    <text evidence="3">The sequence shown here is derived from an EMBL/GenBank/DDBJ whole genome shotgun (WGS) entry which is preliminary data.</text>
</comment>
<dbReference type="PANTHER" id="PTHR48081:SF8">
    <property type="entry name" value="ALPHA_BETA HYDROLASE FOLD-3 DOMAIN-CONTAINING PROTEIN-RELATED"/>
    <property type="match status" value="1"/>
</dbReference>
<keyword evidence="1" id="KW-0378">Hydrolase</keyword>
<dbReference type="InterPro" id="IPR050300">
    <property type="entry name" value="GDXG_lipolytic_enzyme"/>
</dbReference>
<keyword evidence="4" id="KW-1185">Reference proteome</keyword>
<sequence length="391" mass="42293">MAEGGVSAEPTRAGVVARNLVIKQLPLGKRIRYYAAAVLLSKLFPVLTAVVERLGRLLGYISASAPDIVKSYPARKNLTVRIFIPPSATPGAKLPTLLTIHGGGFLIGSPSDNDAWNRQFADAHSFLVVALDYRKSPFFTFPTPVYDLEALIACVLADGTLPLDPARVAVAGFSAGGNLSLAVSQLPSVRPRIRAAVPVYPVVDLSEPSAHKLLTRPYKPRLGGFRGSPADFLKPLIGVFNWAYLDVGQRTDDPLLSPFYASPDALPSSVFIVACELDMLAAEAWRMACRLAGKPVPSDHAVVGAEDHLAGHGKLITQGDERYAWEVVLEGGKRRYRWLLVPDTTHAFDQEGSRQVALDPVFAEDAVEKTKLTIDLIGKWLLDGPLKVEEA</sequence>
<gene>
    <name evidence="3" type="ORF">VTJ83DRAFT_5150</name>
</gene>
<evidence type="ECO:0000313" key="4">
    <source>
        <dbReference type="Proteomes" id="UP001600064"/>
    </source>
</evidence>
<reference evidence="3 4" key="1">
    <citation type="journal article" date="2024" name="Commun. Biol.">
        <title>Comparative genomic analysis of thermophilic fungi reveals convergent evolutionary adaptations and gene losses.</title>
        <authorList>
            <person name="Steindorff A.S."/>
            <person name="Aguilar-Pontes M.V."/>
            <person name="Robinson A.J."/>
            <person name="Andreopoulos B."/>
            <person name="LaButti K."/>
            <person name="Kuo A."/>
            <person name="Mondo S."/>
            <person name="Riley R."/>
            <person name="Otillar R."/>
            <person name="Haridas S."/>
            <person name="Lipzen A."/>
            <person name="Grimwood J."/>
            <person name="Schmutz J."/>
            <person name="Clum A."/>
            <person name="Reid I.D."/>
            <person name="Moisan M.C."/>
            <person name="Butler G."/>
            <person name="Nguyen T.T.M."/>
            <person name="Dewar K."/>
            <person name="Conant G."/>
            <person name="Drula E."/>
            <person name="Henrissat B."/>
            <person name="Hansel C."/>
            <person name="Singer S."/>
            <person name="Hutchinson M.I."/>
            <person name="de Vries R.P."/>
            <person name="Natvig D.O."/>
            <person name="Powell A.J."/>
            <person name="Tsang A."/>
            <person name="Grigoriev I.V."/>
        </authorList>
    </citation>
    <scope>NUCLEOTIDE SEQUENCE [LARGE SCALE GENOMIC DNA]</scope>
    <source>
        <strain evidence="3 4">ATCC 22073</strain>
    </source>
</reference>
<dbReference type="InterPro" id="IPR013094">
    <property type="entry name" value="AB_hydrolase_3"/>
</dbReference>
<evidence type="ECO:0000259" key="2">
    <source>
        <dbReference type="Pfam" id="PF07859"/>
    </source>
</evidence>
<dbReference type="EMBL" id="JAZGUE010000004">
    <property type="protein sequence ID" value="KAL2267873.1"/>
    <property type="molecule type" value="Genomic_DNA"/>
</dbReference>
<protein>
    <recommendedName>
        <fullName evidence="2">Alpha/beta hydrolase fold-3 domain-containing protein</fullName>
    </recommendedName>
</protein>
<proteinExistence type="predicted"/>
<dbReference type="PANTHER" id="PTHR48081">
    <property type="entry name" value="AB HYDROLASE SUPERFAMILY PROTEIN C4A8.06C"/>
    <property type="match status" value="1"/>
</dbReference>
<dbReference type="RefSeq" id="XP_070866600.1">
    <property type="nucleotide sequence ID" value="XM_071011719.1"/>
</dbReference>
<evidence type="ECO:0000256" key="1">
    <source>
        <dbReference type="ARBA" id="ARBA00022801"/>
    </source>
</evidence>